<sequence>MNHQTSTIPQVAYHSPQAPTQLMTELPFVDSVFAVPVFSPGDDSISCLNKAMAFLTVIASSRGDKGKIILVLPIRVMLQVQGEILQVVRQELLNAITAKEKAMLVEAQEAGQILDEEQLTFLANPGIPASQAQKIIPHNAAFQTEDLDTFDSDCDDLSTAQAVLMANISNYGSNVISKAQQDSMILSVIEQMSEQMINHVNNWEKENKEQNNESITAELERYKERVKTFEQRLNIDLSSRKKMIDSQMDDMIKEKLALKEQIDSLEKNLSKQIKEKEFLFKTFTVFKNESKEKENKYMENEIDLEKKIKELDNIVYKVGQSAQTVHMLTKPQAFYDNTHKQALGYQNPFYLRKAQRIKPTLYDGAVISKTHVAMPVIDDEETLILEEESRSKMFEKAKDPEVIAKKISHKPIDYEKLNSLIEDFKTRFSPQQELSAEQAFWFHTFNPTIGSTYSPPVIVDVPSELPKVSLVNASLKKLKFNLTQFDSVVKERTTPSALEEGEWGFEHTKAVFNNEIISFLKSLKDIFNVFDKDLLNEITEVQIVFDQMEASVQQFLVDKKCLEIAKKEILLENDRILQKVMSQDVLITVMNSMSLNNDSVNVNMQKCELCEKCMNLDAELSKSKQAYNDLLKNHSQLEKHSRLQDKDTTISKLKDTIKSLKKNTKEKNVNHDKCDLEPINEELENSVAKLLSENERLCNEINHVKQVFKDQFDSIKQTRVRHKEQCDSLINKLNLKSVENEDLKAQIQDKVFVITSLKNDLRKSKGKEIVENVVHIPSATTIAPGMFKLDLVPLPPRLLQNREVHINYLRNTQEQANILQEIVEQAKAKQPLDSELDFACKYATRIQELLVYVQDTCPNAITPSPKKVAITPMNKVKKVRSEVNKKNKVEAQPRKVNKMNRVVKLVCDVDVKHSLSNANSEILCATCNKSKFDGVHDKCLLDLVQNGNNHTKSAKKHKKQNIWKPMGHVFTELGFKYKPTGRTFTIVGNSCPLTRITSTNVVPPKQTTSHSDDIQKPKIKVYGRKPKNVKNIGLSKIAKIVESKNANHLEPNQTWGSNATDIPSSSSLVMKGFPDCTLRQRLRAGYGTIGYLILTSGKARKPSHQPKAEDTNQEKLYLLHMDLCGPMRVASINGKRYILVIVDDYSRFAWVRFLKTKDEAPAAIIKCIKNIQVRLKATVWNIQTDNGTEFVNQILREWYENVGISHQTYVARTPQQNGVVKRRNRTLVEAARTMLIFSKALLFLWAEAINTACYTQNRPGLQGMTPATSSTRLGLNPISQLPCLPPKRDDWDLICTDIAKITKKRSKPDKHEHGNG</sequence>
<keyword evidence="4" id="KW-1185">Reference proteome</keyword>
<dbReference type="Pfam" id="PF00665">
    <property type="entry name" value="rve"/>
    <property type="match status" value="1"/>
</dbReference>
<evidence type="ECO:0000256" key="1">
    <source>
        <dbReference type="SAM" id="Coils"/>
    </source>
</evidence>
<feature type="coiled-coil region" evidence="1">
    <location>
        <begin position="193"/>
        <end position="282"/>
    </location>
</feature>
<accession>A0ABQ5CDG6</accession>
<organism evidence="3 4">
    <name type="scientific">Tanacetum coccineum</name>
    <dbReference type="NCBI Taxonomy" id="301880"/>
    <lineage>
        <taxon>Eukaryota</taxon>
        <taxon>Viridiplantae</taxon>
        <taxon>Streptophyta</taxon>
        <taxon>Embryophyta</taxon>
        <taxon>Tracheophyta</taxon>
        <taxon>Spermatophyta</taxon>
        <taxon>Magnoliopsida</taxon>
        <taxon>eudicotyledons</taxon>
        <taxon>Gunneridae</taxon>
        <taxon>Pentapetalae</taxon>
        <taxon>asterids</taxon>
        <taxon>campanulids</taxon>
        <taxon>Asterales</taxon>
        <taxon>Asteraceae</taxon>
        <taxon>Asteroideae</taxon>
        <taxon>Anthemideae</taxon>
        <taxon>Anthemidinae</taxon>
        <taxon>Tanacetum</taxon>
    </lineage>
</organism>
<dbReference type="Proteomes" id="UP001151760">
    <property type="component" value="Unassembled WGS sequence"/>
</dbReference>
<name>A0ABQ5CDG6_9ASTR</name>
<gene>
    <name evidence="3" type="ORF">Tco_0894090</name>
</gene>
<dbReference type="InterPro" id="IPR039537">
    <property type="entry name" value="Retrotran_Ty1/copia-like"/>
</dbReference>
<dbReference type="InterPro" id="IPR036397">
    <property type="entry name" value="RNaseH_sf"/>
</dbReference>
<dbReference type="Gene3D" id="3.30.420.10">
    <property type="entry name" value="Ribonuclease H-like superfamily/Ribonuclease H"/>
    <property type="match status" value="1"/>
</dbReference>
<dbReference type="InterPro" id="IPR012337">
    <property type="entry name" value="RNaseH-like_sf"/>
</dbReference>
<dbReference type="PANTHER" id="PTHR42648">
    <property type="entry name" value="TRANSPOSASE, PUTATIVE-RELATED"/>
    <property type="match status" value="1"/>
</dbReference>
<evidence type="ECO:0000313" key="3">
    <source>
        <dbReference type="EMBL" id="GJT24153.1"/>
    </source>
</evidence>
<dbReference type="EMBL" id="BQNB010014113">
    <property type="protein sequence ID" value="GJT24153.1"/>
    <property type="molecule type" value="Genomic_DNA"/>
</dbReference>
<dbReference type="SUPFAM" id="SSF53098">
    <property type="entry name" value="Ribonuclease H-like"/>
    <property type="match status" value="1"/>
</dbReference>
<proteinExistence type="predicted"/>
<protein>
    <submittedName>
        <fullName evidence="3">Integrase, catalytic region, zinc finger, CCHC-type containing protein</fullName>
    </submittedName>
</protein>
<evidence type="ECO:0000259" key="2">
    <source>
        <dbReference type="PROSITE" id="PS50994"/>
    </source>
</evidence>
<dbReference type="InterPro" id="IPR001584">
    <property type="entry name" value="Integrase_cat-core"/>
</dbReference>
<feature type="domain" description="Integrase catalytic" evidence="2">
    <location>
        <begin position="1102"/>
        <end position="1285"/>
    </location>
</feature>
<keyword evidence="1" id="KW-0175">Coiled coil</keyword>
<feature type="coiled-coil region" evidence="1">
    <location>
        <begin position="643"/>
        <end position="707"/>
    </location>
</feature>
<dbReference type="PROSITE" id="PS50994">
    <property type="entry name" value="INTEGRASE"/>
    <property type="match status" value="1"/>
</dbReference>
<dbReference type="PANTHER" id="PTHR42648:SF18">
    <property type="entry name" value="RETROTRANSPOSON, UNCLASSIFIED-LIKE PROTEIN"/>
    <property type="match status" value="1"/>
</dbReference>
<evidence type="ECO:0000313" key="4">
    <source>
        <dbReference type="Proteomes" id="UP001151760"/>
    </source>
</evidence>
<reference evidence="3" key="1">
    <citation type="journal article" date="2022" name="Int. J. Mol. Sci.">
        <title>Draft Genome of Tanacetum Coccineum: Genomic Comparison of Closely Related Tanacetum-Family Plants.</title>
        <authorList>
            <person name="Yamashiro T."/>
            <person name="Shiraishi A."/>
            <person name="Nakayama K."/>
            <person name="Satake H."/>
        </authorList>
    </citation>
    <scope>NUCLEOTIDE SEQUENCE</scope>
</reference>
<reference evidence="3" key="2">
    <citation type="submission" date="2022-01" db="EMBL/GenBank/DDBJ databases">
        <authorList>
            <person name="Yamashiro T."/>
            <person name="Shiraishi A."/>
            <person name="Satake H."/>
            <person name="Nakayama K."/>
        </authorList>
    </citation>
    <scope>NUCLEOTIDE SEQUENCE</scope>
</reference>
<comment type="caution">
    <text evidence="3">The sequence shown here is derived from an EMBL/GenBank/DDBJ whole genome shotgun (WGS) entry which is preliminary data.</text>
</comment>